<dbReference type="EMBL" id="KL363394">
    <property type="protein sequence ID" value="KFD46104.1"/>
    <property type="molecule type" value="Genomic_DNA"/>
</dbReference>
<accession>A0A085LMA8</accession>
<dbReference type="Proteomes" id="UP000030764">
    <property type="component" value="Unassembled WGS sequence"/>
</dbReference>
<dbReference type="AlphaFoldDB" id="A0A085LMA8"/>
<proteinExistence type="predicted"/>
<protein>
    <submittedName>
        <fullName evidence="1">Uncharacterized protein</fullName>
    </submittedName>
</protein>
<evidence type="ECO:0000313" key="2">
    <source>
        <dbReference type="Proteomes" id="UP000030764"/>
    </source>
</evidence>
<gene>
    <name evidence="1" type="ORF">M513_13038</name>
</gene>
<name>A0A085LMA8_9BILA</name>
<dbReference type="PANTHER" id="PTHR21301:SF10">
    <property type="entry name" value="REVERSE TRANSCRIPTASE DOMAIN-CONTAINING PROTEIN"/>
    <property type="match status" value="1"/>
</dbReference>
<sequence length="106" mass="12106">MFVIFVIIESGQEDRFLTFLNELFPNTISFTIEKEVGGKLPFIDSLVIRSSDCFKTTVYRKPSHSDKYLHFSSHPQAVMRAVVHGMTRRGVGVCETEFLGPELKHI</sequence>
<evidence type="ECO:0000313" key="1">
    <source>
        <dbReference type="EMBL" id="KFD46104.1"/>
    </source>
</evidence>
<dbReference type="PANTHER" id="PTHR21301">
    <property type="entry name" value="REVERSE TRANSCRIPTASE"/>
    <property type="match status" value="1"/>
</dbReference>
<feature type="non-terminal residue" evidence="1">
    <location>
        <position position="106"/>
    </location>
</feature>
<reference evidence="1 2" key="1">
    <citation type="journal article" date="2014" name="Nat. Genet.">
        <title>Genome and transcriptome of the porcine whipworm Trichuris suis.</title>
        <authorList>
            <person name="Jex A.R."/>
            <person name="Nejsum P."/>
            <person name="Schwarz E.M."/>
            <person name="Hu L."/>
            <person name="Young N.D."/>
            <person name="Hall R.S."/>
            <person name="Korhonen P.K."/>
            <person name="Liao S."/>
            <person name="Thamsborg S."/>
            <person name="Xia J."/>
            <person name="Xu P."/>
            <person name="Wang S."/>
            <person name="Scheerlinck J.P."/>
            <person name="Hofmann A."/>
            <person name="Sternberg P.W."/>
            <person name="Wang J."/>
            <person name="Gasser R.B."/>
        </authorList>
    </citation>
    <scope>NUCLEOTIDE SEQUENCE [LARGE SCALE GENOMIC DNA]</scope>
    <source>
        <strain evidence="1">DCEP-RM93M</strain>
    </source>
</reference>
<organism evidence="1 2">
    <name type="scientific">Trichuris suis</name>
    <name type="common">pig whipworm</name>
    <dbReference type="NCBI Taxonomy" id="68888"/>
    <lineage>
        <taxon>Eukaryota</taxon>
        <taxon>Metazoa</taxon>
        <taxon>Ecdysozoa</taxon>
        <taxon>Nematoda</taxon>
        <taxon>Enoplea</taxon>
        <taxon>Dorylaimia</taxon>
        <taxon>Trichinellida</taxon>
        <taxon>Trichuridae</taxon>
        <taxon>Trichuris</taxon>
    </lineage>
</organism>
<keyword evidence="2" id="KW-1185">Reference proteome</keyword>